<proteinExistence type="predicted"/>
<gene>
    <name evidence="2" type="ORF">WJ0W_000098</name>
</gene>
<reference evidence="2" key="1">
    <citation type="submission" date="2022-06" db="EMBL/GenBank/DDBJ databases">
        <authorList>
            <person name="Dietemann V."/>
            <person name="Ory F."/>
            <person name="Dainat B."/>
            <person name="Oberhansli S."/>
        </authorList>
    </citation>
    <scope>NUCLEOTIDE SEQUENCE</scope>
    <source>
        <strain evidence="2">Ena-SAMPLE-TAB-26-04-2022-14:26:32:270-5432</strain>
    </source>
</reference>
<comment type="caution">
    <text evidence="2">The sequence shown here is derived from an EMBL/GenBank/DDBJ whole genome shotgun (WGS) entry which is preliminary data.</text>
</comment>
<dbReference type="EMBL" id="CALYLO010000001">
    <property type="protein sequence ID" value="CAH8242889.1"/>
    <property type="molecule type" value="Genomic_DNA"/>
</dbReference>
<sequence length="73" mass="7799">MMRAEKSGERRPECPRGAHSASYGRKAPATAEPVPDLRFAGRHACTGEAAPGYSLHPPWLAIFTSSSSGSEKE</sequence>
<dbReference type="Proteomes" id="UP001154322">
    <property type="component" value="Unassembled WGS sequence"/>
</dbReference>
<organism evidence="2 3">
    <name type="scientific">Paenibacillus melissococcoides</name>
    <dbReference type="NCBI Taxonomy" id="2912268"/>
    <lineage>
        <taxon>Bacteria</taxon>
        <taxon>Bacillati</taxon>
        <taxon>Bacillota</taxon>
        <taxon>Bacilli</taxon>
        <taxon>Bacillales</taxon>
        <taxon>Paenibacillaceae</taxon>
        <taxon>Paenibacillus</taxon>
    </lineage>
</organism>
<protein>
    <submittedName>
        <fullName evidence="2">Uncharacterized protein</fullName>
    </submittedName>
</protein>
<feature type="region of interest" description="Disordered" evidence="1">
    <location>
        <begin position="1"/>
        <end position="30"/>
    </location>
</feature>
<keyword evidence="3" id="KW-1185">Reference proteome</keyword>
<feature type="compositionally biased region" description="Basic and acidic residues" evidence="1">
    <location>
        <begin position="1"/>
        <end position="16"/>
    </location>
</feature>
<name>A0ABM9FUT1_9BACL</name>
<evidence type="ECO:0000313" key="2">
    <source>
        <dbReference type="EMBL" id="CAH8242889.1"/>
    </source>
</evidence>
<evidence type="ECO:0000313" key="3">
    <source>
        <dbReference type="Proteomes" id="UP001154322"/>
    </source>
</evidence>
<accession>A0ABM9FUT1</accession>
<evidence type="ECO:0000256" key="1">
    <source>
        <dbReference type="SAM" id="MobiDB-lite"/>
    </source>
</evidence>